<dbReference type="InterPro" id="IPR036714">
    <property type="entry name" value="SDH_sf"/>
</dbReference>
<dbReference type="AlphaFoldDB" id="A0A0D6R6P2"/>
<dbReference type="Pfam" id="PF03937">
    <property type="entry name" value="Sdh5"/>
    <property type="match status" value="1"/>
</dbReference>
<reference evidence="4" key="1">
    <citation type="submission" date="2015-03" db="EMBL/GenBank/DDBJ databases">
        <title>A transcriptome of Araucaria cunninghamii, an australian fine timber species.</title>
        <authorList>
            <person name="Jing Yi C.J.Y."/>
            <person name="Yin San L.Y.S."/>
            <person name="Abdul Karim S.S."/>
            <person name="Wan Azmi N.N."/>
            <person name="Hercus R.R."/>
            <person name="Croft L.L."/>
        </authorList>
    </citation>
    <scope>NUCLEOTIDE SEQUENCE</scope>
    <source>
        <strain evidence="4">MI0301</strain>
        <tissue evidence="4">Leaf</tissue>
    </source>
</reference>
<dbReference type="GO" id="GO:0034553">
    <property type="term" value="P:mitochondrial respiratory chain complex II assembly"/>
    <property type="evidence" value="ECO:0007669"/>
    <property type="project" value="TreeGrafter"/>
</dbReference>
<accession>A0A0D6R6P2</accession>
<dbReference type="PANTHER" id="PTHR12469">
    <property type="entry name" value="PROTEIN EMI5 HOMOLOG, MITOCHONDRIAL"/>
    <property type="match status" value="1"/>
</dbReference>
<evidence type="ECO:0000256" key="1">
    <source>
        <dbReference type="ARBA" id="ARBA00023128"/>
    </source>
</evidence>
<dbReference type="PANTHER" id="PTHR12469:SF2">
    <property type="entry name" value="SUCCINATE DEHYDROGENASE ASSEMBLY FACTOR 2, MITOCHONDRIAL"/>
    <property type="match status" value="1"/>
</dbReference>
<dbReference type="SUPFAM" id="SSF109910">
    <property type="entry name" value="YgfY-like"/>
    <property type="match status" value="1"/>
</dbReference>
<evidence type="ECO:0000256" key="3">
    <source>
        <dbReference type="SAM" id="MobiDB-lite"/>
    </source>
</evidence>
<keyword evidence="2" id="KW-0143">Chaperone</keyword>
<protein>
    <recommendedName>
        <fullName evidence="5">Succinate dehydrogenase assembly factor 2, mitochondrial</fullName>
    </recommendedName>
</protein>
<dbReference type="InterPro" id="IPR005631">
    <property type="entry name" value="SDH"/>
</dbReference>
<keyword evidence="1" id="KW-0496">Mitochondrion</keyword>
<dbReference type="EMBL" id="GCKF01032489">
    <property type="protein sequence ID" value="JAG97560.1"/>
    <property type="molecule type" value="Transcribed_RNA"/>
</dbReference>
<dbReference type="Gene3D" id="1.10.150.250">
    <property type="entry name" value="Flavinator of succinate dehydrogenase"/>
    <property type="match status" value="1"/>
</dbReference>
<dbReference type="GO" id="GO:0006099">
    <property type="term" value="P:tricarboxylic acid cycle"/>
    <property type="evidence" value="ECO:0007669"/>
    <property type="project" value="TreeGrafter"/>
</dbReference>
<evidence type="ECO:0008006" key="5">
    <source>
        <dbReference type="Google" id="ProtNLM"/>
    </source>
</evidence>
<sequence>MAGIRRALIHCQRAAGLLRNANRTCDLSQARHLAPLIDSIYRNPVAGLPLRFLSTDTQAAGLNPTSSVLDENRRRLLNRLLYRSKQRGFLELDLILGRWVEENIQSLDETNLTALVEILDLENPYLWKWLTAQEPAPEVVMKNPVFCALHEKIMKNLNDYSSPITRAKPGQPWVSGWNDKRSPGGPVAGNQ</sequence>
<evidence type="ECO:0000256" key="2">
    <source>
        <dbReference type="ARBA" id="ARBA00023186"/>
    </source>
</evidence>
<proteinExistence type="predicted"/>
<dbReference type="FunFam" id="1.10.150.250:FF:000004">
    <property type="entry name" value="Succinate dehydrogenase assembly factor 2, mitochondrial"/>
    <property type="match status" value="1"/>
</dbReference>
<dbReference type="GO" id="GO:0005739">
    <property type="term" value="C:mitochondrion"/>
    <property type="evidence" value="ECO:0007669"/>
    <property type="project" value="TreeGrafter"/>
</dbReference>
<feature type="region of interest" description="Disordered" evidence="3">
    <location>
        <begin position="169"/>
        <end position="191"/>
    </location>
</feature>
<organism evidence="4">
    <name type="scientific">Araucaria cunninghamii</name>
    <name type="common">Hoop pine</name>
    <name type="synonym">Moreton Bay pine</name>
    <dbReference type="NCBI Taxonomy" id="56994"/>
    <lineage>
        <taxon>Eukaryota</taxon>
        <taxon>Viridiplantae</taxon>
        <taxon>Streptophyta</taxon>
        <taxon>Embryophyta</taxon>
        <taxon>Tracheophyta</taxon>
        <taxon>Spermatophyta</taxon>
        <taxon>Pinopsida</taxon>
        <taxon>Pinidae</taxon>
        <taxon>Conifers II</taxon>
        <taxon>Araucariales</taxon>
        <taxon>Araucariaceae</taxon>
        <taxon>Araucaria</taxon>
    </lineage>
</organism>
<name>A0A0D6R6P2_ARACU</name>
<dbReference type="GO" id="GO:0006121">
    <property type="term" value="P:mitochondrial electron transport, succinate to ubiquinone"/>
    <property type="evidence" value="ECO:0007669"/>
    <property type="project" value="TreeGrafter"/>
</dbReference>
<evidence type="ECO:0000313" key="4">
    <source>
        <dbReference type="EMBL" id="JAG97560.1"/>
    </source>
</evidence>